<sequence>MEELIAHAINQKKFIEFRYQGRHRVAEPHVLGITNGIKQVLCYQTGGHSSRGNLPDWRRFDLHEIVGLKVLETTFPGKRPYPSGRHSSFDHRIAIVQ</sequence>
<reference evidence="2" key="1">
    <citation type="journal article" date="2019" name="Int. J. Syst. Evol. Microbiol.">
        <title>The Global Catalogue of Microorganisms (GCM) 10K type strain sequencing project: providing services to taxonomists for standard genome sequencing and annotation.</title>
        <authorList>
            <consortium name="The Broad Institute Genomics Platform"/>
            <consortium name="The Broad Institute Genome Sequencing Center for Infectious Disease"/>
            <person name="Wu L."/>
            <person name="Ma J."/>
        </authorList>
    </citation>
    <scope>NUCLEOTIDE SEQUENCE [LARGE SCALE GENOMIC DNA]</scope>
    <source>
        <strain evidence="2">CCUG 49452</strain>
    </source>
</reference>
<evidence type="ECO:0000313" key="2">
    <source>
        <dbReference type="Proteomes" id="UP001596001"/>
    </source>
</evidence>
<protein>
    <recommendedName>
        <fullName evidence="3">WYL domain-containing protein</fullName>
    </recommendedName>
</protein>
<organism evidence="1 2">
    <name type="scientific">Giesbergeria sinuosa</name>
    <dbReference type="NCBI Taxonomy" id="80883"/>
    <lineage>
        <taxon>Bacteria</taxon>
        <taxon>Pseudomonadati</taxon>
        <taxon>Pseudomonadota</taxon>
        <taxon>Betaproteobacteria</taxon>
        <taxon>Burkholderiales</taxon>
        <taxon>Comamonadaceae</taxon>
        <taxon>Giesbergeria</taxon>
    </lineage>
</organism>
<dbReference type="PROSITE" id="PS52050">
    <property type="entry name" value="WYL"/>
    <property type="match status" value="1"/>
</dbReference>
<dbReference type="Proteomes" id="UP001596001">
    <property type="component" value="Unassembled WGS sequence"/>
</dbReference>
<name>A0ABV9QBQ6_9BURK</name>
<proteinExistence type="predicted"/>
<evidence type="ECO:0000313" key="1">
    <source>
        <dbReference type="EMBL" id="MFC4788635.1"/>
    </source>
</evidence>
<accession>A0ABV9QBQ6</accession>
<comment type="caution">
    <text evidence="1">The sequence shown here is derived from an EMBL/GenBank/DDBJ whole genome shotgun (WGS) entry which is preliminary data.</text>
</comment>
<dbReference type="RefSeq" id="WP_382431238.1">
    <property type="nucleotide sequence ID" value="NZ_JBHSHJ010000003.1"/>
</dbReference>
<evidence type="ECO:0008006" key="3">
    <source>
        <dbReference type="Google" id="ProtNLM"/>
    </source>
</evidence>
<gene>
    <name evidence="1" type="ORF">ACFO6X_06505</name>
</gene>
<keyword evidence="2" id="KW-1185">Reference proteome</keyword>
<dbReference type="EMBL" id="JBHSHJ010000003">
    <property type="protein sequence ID" value="MFC4788635.1"/>
    <property type="molecule type" value="Genomic_DNA"/>
</dbReference>